<dbReference type="EMBL" id="RCMG01001219">
    <property type="protein sequence ID" value="KAG2833005.1"/>
    <property type="molecule type" value="Genomic_DNA"/>
</dbReference>
<organism evidence="3 6">
    <name type="scientific">Phytophthora cactorum</name>
    <dbReference type="NCBI Taxonomy" id="29920"/>
    <lineage>
        <taxon>Eukaryota</taxon>
        <taxon>Sar</taxon>
        <taxon>Stramenopiles</taxon>
        <taxon>Oomycota</taxon>
        <taxon>Peronosporomycetes</taxon>
        <taxon>Peronosporales</taxon>
        <taxon>Peronosporaceae</taxon>
        <taxon>Phytophthora</taxon>
    </lineage>
</organism>
<dbReference type="VEuPathDB" id="FungiDB:PC110_g11480"/>
<dbReference type="Proteomes" id="UP000774804">
    <property type="component" value="Unassembled WGS sequence"/>
</dbReference>
<dbReference type="EMBL" id="RCML01000838">
    <property type="protein sequence ID" value="KAG2968749.1"/>
    <property type="molecule type" value="Genomic_DNA"/>
</dbReference>
<gene>
    <name evidence="1" type="ORF">PC113_g20646</name>
    <name evidence="2" type="ORF">PC115_g17596</name>
    <name evidence="3" type="ORF">PC117_g22680</name>
    <name evidence="4" type="ORF">PC118_g17833</name>
    <name evidence="5" type="ORF">PC129_g16724</name>
</gene>
<evidence type="ECO:0000313" key="2">
    <source>
        <dbReference type="EMBL" id="KAG2896129.1"/>
    </source>
</evidence>
<protein>
    <recommendedName>
        <fullName evidence="7">Tc1-like transposase DDE domain-containing protein</fullName>
    </recommendedName>
</protein>
<dbReference type="Gene3D" id="3.30.420.10">
    <property type="entry name" value="Ribonuclease H-like superfamily/Ribonuclease H"/>
    <property type="match status" value="1"/>
</dbReference>
<dbReference type="Proteomes" id="UP000735874">
    <property type="component" value="Unassembled WGS sequence"/>
</dbReference>
<dbReference type="Proteomes" id="UP000736787">
    <property type="component" value="Unassembled WGS sequence"/>
</dbReference>
<evidence type="ECO:0000313" key="4">
    <source>
        <dbReference type="EMBL" id="KAG2968749.1"/>
    </source>
</evidence>
<dbReference type="EMBL" id="RCMI01000847">
    <property type="protein sequence ID" value="KAG2896129.1"/>
    <property type="molecule type" value="Genomic_DNA"/>
</dbReference>
<dbReference type="AlphaFoldDB" id="A0A8T1BAU1"/>
<evidence type="ECO:0000313" key="5">
    <source>
        <dbReference type="EMBL" id="KAG3212313.1"/>
    </source>
</evidence>
<evidence type="ECO:0000313" key="6">
    <source>
        <dbReference type="Proteomes" id="UP000736787"/>
    </source>
</evidence>
<proteinExistence type="predicted"/>
<evidence type="ECO:0000313" key="1">
    <source>
        <dbReference type="EMBL" id="KAG2833005.1"/>
    </source>
</evidence>
<dbReference type="EMBL" id="RCMV01000852">
    <property type="protein sequence ID" value="KAG3212313.1"/>
    <property type="molecule type" value="Genomic_DNA"/>
</dbReference>
<comment type="caution">
    <text evidence="3">The sequence shown here is derived from an EMBL/GenBank/DDBJ whole genome shotgun (WGS) entry which is preliminary data.</text>
</comment>
<reference evidence="3" key="1">
    <citation type="submission" date="2018-10" db="EMBL/GenBank/DDBJ databases">
        <title>Effector identification in a new, highly contiguous assembly of the strawberry crown rot pathogen Phytophthora cactorum.</title>
        <authorList>
            <person name="Armitage A.D."/>
            <person name="Nellist C.F."/>
            <person name="Bates H."/>
            <person name="Vickerstaff R.J."/>
            <person name="Harrison R.J."/>
        </authorList>
    </citation>
    <scope>NUCLEOTIDE SEQUENCE</scope>
    <source>
        <strain evidence="1">15-7</strain>
        <strain evidence="2">4032</strain>
        <strain evidence="3">4040</strain>
        <strain evidence="4">P415</strain>
        <strain evidence="5">P421</strain>
    </source>
</reference>
<accession>A0A8T1BAU1</accession>
<dbReference type="GO" id="GO:0003676">
    <property type="term" value="F:nucleic acid binding"/>
    <property type="evidence" value="ECO:0007669"/>
    <property type="project" value="InterPro"/>
</dbReference>
<dbReference type="Proteomes" id="UP000697107">
    <property type="component" value="Unassembled WGS sequence"/>
</dbReference>
<evidence type="ECO:0008006" key="7">
    <source>
        <dbReference type="Google" id="ProtNLM"/>
    </source>
</evidence>
<name>A0A8T1BAU1_9STRA</name>
<sequence>MLKYKEKDWKKVIFSDESSVWLTGAAGRVYVWRKPGEEFKNEYLVPTFKSGRETLMVWGCITYEGVEALHLCESSVTGAYSKSILEKNLHATISVMGIGEDYKLVHDGAPGHRSKLVKAYLKKKSGSASASCSEPRSQSD</sequence>
<dbReference type="EMBL" id="RCMK01001277">
    <property type="protein sequence ID" value="KAG2897982.1"/>
    <property type="molecule type" value="Genomic_DNA"/>
</dbReference>
<dbReference type="Proteomes" id="UP000760860">
    <property type="component" value="Unassembled WGS sequence"/>
</dbReference>
<evidence type="ECO:0000313" key="3">
    <source>
        <dbReference type="EMBL" id="KAG2897982.1"/>
    </source>
</evidence>
<dbReference type="InterPro" id="IPR036397">
    <property type="entry name" value="RNaseH_sf"/>
</dbReference>